<dbReference type="Pfam" id="PF07676">
    <property type="entry name" value="PD40"/>
    <property type="match status" value="1"/>
</dbReference>
<dbReference type="PANTHER" id="PTHR36842">
    <property type="entry name" value="PROTEIN TOLB HOMOLOG"/>
    <property type="match status" value="1"/>
</dbReference>
<dbReference type="PANTHER" id="PTHR36842:SF1">
    <property type="entry name" value="PROTEIN TOLB"/>
    <property type="match status" value="1"/>
</dbReference>
<dbReference type="EMBL" id="JAMDNP010000023">
    <property type="protein sequence ID" value="MCY9761820.1"/>
    <property type="molecule type" value="Genomic_DNA"/>
</dbReference>
<proteinExistence type="inferred from homology"/>
<feature type="chain" id="PRO_5045642945" evidence="2">
    <location>
        <begin position="19"/>
        <end position="417"/>
    </location>
</feature>
<evidence type="ECO:0000313" key="4">
    <source>
        <dbReference type="Proteomes" id="UP001527181"/>
    </source>
</evidence>
<feature type="signal peptide" evidence="2">
    <location>
        <begin position="1"/>
        <end position="18"/>
    </location>
</feature>
<name>A0ABT4GYM7_PAEAL</name>
<dbReference type="InterPro" id="IPR011659">
    <property type="entry name" value="WD40"/>
</dbReference>
<comment type="caution">
    <text evidence="3">The sequence shown here is derived from an EMBL/GenBank/DDBJ whole genome shotgun (WGS) entry which is preliminary data.</text>
</comment>
<gene>
    <name evidence="3" type="ORF">M5X12_14685</name>
</gene>
<dbReference type="RefSeq" id="WP_005549258.1">
    <property type="nucleotide sequence ID" value="NZ_JAKOBS010000001.1"/>
</dbReference>
<comment type="similarity">
    <text evidence="1">Belongs to the TolB family.</text>
</comment>
<keyword evidence="4" id="KW-1185">Reference proteome</keyword>
<accession>A0ABT4GYM7</accession>
<protein>
    <submittedName>
        <fullName evidence="3">PD40 domain-containing protein</fullName>
    </submittedName>
</protein>
<evidence type="ECO:0000256" key="1">
    <source>
        <dbReference type="ARBA" id="ARBA00009820"/>
    </source>
</evidence>
<dbReference type="InterPro" id="IPR011042">
    <property type="entry name" value="6-blade_b-propeller_TolB-like"/>
</dbReference>
<sequence>MKSYIHALFVLLMLFVWAAPSSGWTKIQPYTAAFIRDNDLWITSGTQEKRITTGEYIRNPKWSFDGKWVAFTKGKEQQEVWAYHTVTKSLRRIGEGENVQWSPKYSILAFQTNNTLRIANVDTPATPIITTIADQIGNYAWNPSGNGLLVSTLSKLLPNGKWEDIYLYNIRLEAGSSAPNKELLYRISNQTDDFFAVLTSTFKWSPDGKWIAFIAIPTASLSADDNTLCLLSADGKTFIKIGNMLHNTNWFNWAPKSDKLAYIAGVGREATSNKKLTVVKEPFPLNQRSYTPDGRVDTDFTWRDNHTIIASRATEAQWTSNPDKRPLPELVFIDLDTGVQAKLTAPPTGFGDYYPLFVEDGRKLSWIRTDRSTAEVLLSSPDGKHMHVWIPDLTLGTNYYERWNWSEVFQPYNTSTN</sequence>
<dbReference type="SUPFAM" id="SSF82171">
    <property type="entry name" value="DPP6 N-terminal domain-like"/>
    <property type="match status" value="1"/>
</dbReference>
<organism evidence="3 4">
    <name type="scientific">Paenibacillus alvei</name>
    <name type="common">Bacillus alvei</name>
    <dbReference type="NCBI Taxonomy" id="44250"/>
    <lineage>
        <taxon>Bacteria</taxon>
        <taxon>Bacillati</taxon>
        <taxon>Bacillota</taxon>
        <taxon>Bacilli</taxon>
        <taxon>Bacillales</taxon>
        <taxon>Paenibacillaceae</taxon>
        <taxon>Paenibacillus</taxon>
    </lineage>
</organism>
<dbReference type="Proteomes" id="UP001527181">
    <property type="component" value="Unassembled WGS sequence"/>
</dbReference>
<evidence type="ECO:0000313" key="3">
    <source>
        <dbReference type="EMBL" id="MCY9761820.1"/>
    </source>
</evidence>
<reference evidence="3 4" key="1">
    <citation type="submission" date="2022-05" db="EMBL/GenBank/DDBJ databases">
        <title>Genome Sequencing of Bee-Associated Microbes.</title>
        <authorList>
            <person name="Dunlap C."/>
        </authorList>
    </citation>
    <scope>NUCLEOTIDE SEQUENCE [LARGE SCALE GENOMIC DNA]</scope>
    <source>
        <strain evidence="3 4">NRRL B-04010</strain>
    </source>
</reference>
<dbReference type="Gene3D" id="2.120.10.30">
    <property type="entry name" value="TolB, C-terminal domain"/>
    <property type="match status" value="1"/>
</dbReference>
<keyword evidence="2" id="KW-0732">Signal</keyword>
<dbReference type="GeneID" id="94490863"/>
<evidence type="ECO:0000256" key="2">
    <source>
        <dbReference type="SAM" id="SignalP"/>
    </source>
</evidence>